<keyword evidence="2" id="KW-1185">Reference proteome</keyword>
<dbReference type="AlphaFoldDB" id="A0A3N4JVM4"/>
<evidence type="ECO:0000313" key="1">
    <source>
        <dbReference type="EMBL" id="RPB02393.1"/>
    </source>
</evidence>
<proteinExistence type="predicted"/>
<reference evidence="1 2" key="1">
    <citation type="journal article" date="2018" name="Nat. Ecol. Evol.">
        <title>Pezizomycetes genomes reveal the molecular basis of ectomycorrhizal truffle lifestyle.</title>
        <authorList>
            <person name="Murat C."/>
            <person name="Payen T."/>
            <person name="Noel B."/>
            <person name="Kuo A."/>
            <person name="Morin E."/>
            <person name="Chen J."/>
            <person name="Kohler A."/>
            <person name="Krizsan K."/>
            <person name="Balestrini R."/>
            <person name="Da Silva C."/>
            <person name="Montanini B."/>
            <person name="Hainaut M."/>
            <person name="Levati E."/>
            <person name="Barry K.W."/>
            <person name="Belfiori B."/>
            <person name="Cichocki N."/>
            <person name="Clum A."/>
            <person name="Dockter R.B."/>
            <person name="Fauchery L."/>
            <person name="Guy J."/>
            <person name="Iotti M."/>
            <person name="Le Tacon F."/>
            <person name="Lindquist E.A."/>
            <person name="Lipzen A."/>
            <person name="Malagnac F."/>
            <person name="Mello A."/>
            <person name="Molinier V."/>
            <person name="Miyauchi S."/>
            <person name="Poulain J."/>
            <person name="Riccioni C."/>
            <person name="Rubini A."/>
            <person name="Sitrit Y."/>
            <person name="Splivallo R."/>
            <person name="Traeger S."/>
            <person name="Wang M."/>
            <person name="Zifcakova L."/>
            <person name="Wipf D."/>
            <person name="Zambonelli A."/>
            <person name="Paolocci F."/>
            <person name="Nowrousian M."/>
            <person name="Ottonello S."/>
            <person name="Baldrian P."/>
            <person name="Spatafora J.W."/>
            <person name="Henrissat B."/>
            <person name="Nagy L.G."/>
            <person name="Aury J.M."/>
            <person name="Wincker P."/>
            <person name="Grigoriev I.V."/>
            <person name="Bonfante P."/>
            <person name="Martin F.M."/>
        </authorList>
    </citation>
    <scope>NUCLEOTIDE SEQUENCE [LARGE SCALE GENOMIC DNA]</scope>
    <source>
        <strain evidence="1 2">120613-1</strain>
    </source>
</reference>
<dbReference type="EMBL" id="ML120368">
    <property type="protein sequence ID" value="RPB02393.1"/>
    <property type="molecule type" value="Genomic_DNA"/>
</dbReference>
<protein>
    <submittedName>
        <fullName evidence="1">Uncharacterized protein</fullName>
    </submittedName>
</protein>
<accession>A0A3N4JVM4</accession>
<gene>
    <name evidence="1" type="ORF">L873DRAFT_459414</name>
</gene>
<name>A0A3N4JVM4_9PEZI</name>
<organism evidence="1 2">
    <name type="scientific">Choiromyces venosus 120613-1</name>
    <dbReference type="NCBI Taxonomy" id="1336337"/>
    <lineage>
        <taxon>Eukaryota</taxon>
        <taxon>Fungi</taxon>
        <taxon>Dikarya</taxon>
        <taxon>Ascomycota</taxon>
        <taxon>Pezizomycotina</taxon>
        <taxon>Pezizomycetes</taxon>
        <taxon>Pezizales</taxon>
        <taxon>Tuberaceae</taxon>
        <taxon>Choiromyces</taxon>
    </lineage>
</organism>
<dbReference type="Proteomes" id="UP000276215">
    <property type="component" value="Unassembled WGS sequence"/>
</dbReference>
<evidence type="ECO:0000313" key="2">
    <source>
        <dbReference type="Proteomes" id="UP000276215"/>
    </source>
</evidence>
<sequence length="148" mass="16937">MGSLCRREGRLEKLEPAILLRFWSTCGTHLQKRKGKKKKKSTKTALYRPVTPFLLHPHWSKFLFRSCGRSSFSFFTMREGGFTLASPFGAFRSFAARRVEAGVDYRSLSSFRAFPLLVGCLRHVFRTKADDDGDGLNERTNQLRGGQR</sequence>